<reference evidence="2" key="1">
    <citation type="submission" date="2021-01" db="EMBL/GenBank/DDBJ databases">
        <title>Genome sequence of strain Noviherbaspirillum sp. DKR-6.</title>
        <authorList>
            <person name="Chaudhary D.K."/>
        </authorList>
    </citation>
    <scope>NUCLEOTIDE SEQUENCE</scope>
    <source>
        <strain evidence="2">DKR-6</strain>
    </source>
</reference>
<dbReference type="Proteomes" id="UP000622890">
    <property type="component" value="Unassembled WGS sequence"/>
</dbReference>
<feature type="transmembrane region" description="Helical" evidence="1">
    <location>
        <begin position="182"/>
        <end position="203"/>
    </location>
</feature>
<dbReference type="Pfam" id="PF05940">
    <property type="entry name" value="NnrS"/>
    <property type="match status" value="1"/>
</dbReference>
<feature type="transmembrane region" description="Helical" evidence="1">
    <location>
        <begin position="303"/>
        <end position="321"/>
    </location>
</feature>
<feature type="transmembrane region" description="Helical" evidence="1">
    <location>
        <begin position="341"/>
        <end position="361"/>
    </location>
</feature>
<accession>A0A934SXY2</accession>
<evidence type="ECO:0000313" key="3">
    <source>
        <dbReference type="Proteomes" id="UP000622890"/>
    </source>
</evidence>
<evidence type="ECO:0000313" key="2">
    <source>
        <dbReference type="EMBL" id="MBK4734927.1"/>
    </source>
</evidence>
<dbReference type="AlphaFoldDB" id="A0A934SXY2"/>
<organism evidence="2 3">
    <name type="scientific">Noviherbaspirillum pedocola</name>
    <dbReference type="NCBI Taxonomy" id="2801341"/>
    <lineage>
        <taxon>Bacteria</taxon>
        <taxon>Pseudomonadati</taxon>
        <taxon>Pseudomonadota</taxon>
        <taxon>Betaproteobacteria</taxon>
        <taxon>Burkholderiales</taxon>
        <taxon>Oxalobacteraceae</taxon>
        <taxon>Noviherbaspirillum</taxon>
    </lineage>
</organism>
<feature type="transmembrane region" description="Helical" evidence="1">
    <location>
        <begin position="224"/>
        <end position="255"/>
    </location>
</feature>
<keyword evidence="3" id="KW-1185">Reference proteome</keyword>
<comment type="caution">
    <text evidence="2">The sequence shown here is derived from an EMBL/GenBank/DDBJ whole genome shotgun (WGS) entry which is preliminary data.</text>
</comment>
<proteinExistence type="predicted"/>
<feature type="transmembrane region" description="Helical" evidence="1">
    <location>
        <begin position="275"/>
        <end position="296"/>
    </location>
</feature>
<keyword evidence="1" id="KW-0472">Membrane</keyword>
<keyword evidence="1" id="KW-0812">Transmembrane</keyword>
<protein>
    <submittedName>
        <fullName evidence="2">NnrS family protein</fullName>
    </submittedName>
</protein>
<dbReference type="EMBL" id="JAEPBG010000003">
    <property type="protein sequence ID" value="MBK4734927.1"/>
    <property type="molecule type" value="Genomic_DNA"/>
</dbReference>
<keyword evidence="1" id="KW-1133">Transmembrane helix</keyword>
<sequence>MTNPQHQALPHATRSGPSWLEHPILGLGFRPFYLLSAAFAALAIPVWLLRYYGKLPGAARVDLVWHTHEMVYGFAVAVLIGFLYTAARNWTGLWTPRHGHLAALALLWLAGRAAMLLLNAPLAAIVDLAFLPMAAWPLYRVLRRAGNKRNLFLVALLGLLALVNLAFHAARLGWIEISPLRPVHTAILIIVVIESAIGGRVIPMFTGNALPGVKPLVDARGDRIALALTIGAALAWTLSLPGPLCAGIAAAAAVAQATRLAGWMPHRTLAYPLLWILHASYAWIVVGLLLLALSALDVVSASAAFHALAVGSMAGLVIGMITRTALGHTGAALRAGAGETAMYALVQFGALARLAAAIGPVSWRDGALMLAALTWSLAFLLYLALYLPRLCAPRPDGKPG</sequence>
<feature type="transmembrane region" description="Helical" evidence="1">
    <location>
        <begin position="32"/>
        <end position="50"/>
    </location>
</feature>
<dbReference type="InterPro" id="IPR010266">
    <property type="entry name" value="NnrS"/>
</dbReference>
<feature type="transmembrane region" description="Helical" evidence="1">
    <location>
        <begin position="70"/>
        <end position="87"/>
    </location>
</feature>
<gene>
    <name evidence="2" type="ORF">JJB74_09945</name>
</gene>
<evidence type="ECO:0000256" key="1">
    <source>
        <dbReference type="SAM" id="Phobius"/>
    </source>
</evidence>
<feature type="transmembrane region" description="Helical" evidence="1">
    <location>
        <begin position="151"/>
        <end position="170"/>
    </location>
</feature>
<name>A0A934SXY2_9BURK</name>
<feature type="transmembrane region" description="Helical" evidence="1">
    <location>
        <begin position="122"/>
        <end position="139"/>
    </location>
</feature>
<feature type="transmembrane region" description="Helical" evidence="1">
    <location>
        <begin position="368"/>
        <end position="387"/>
    </location>
</feature>